<evidence type="ECO:0000256" key="4">
    <source>
        <dbReference type="ARBA" id="ARBA00022898"/>
    </source>
</evidence>
<dbReference type="Pfam" id="PF00282">
    <property type="entry name" value="Pyridoxal_deC"/>
    <property type="match status" value="1"/>
</dbReference>
<dbReference type="RefSeq" id="WP_284921435.1">
    <property type="nucleotide sequence ID" value="NZ_CP126980.1"/>
</dbReference>
<evidence type="ECO:0000256" key="5">
    <source>
        <dbReference type="ARBA" id="ARBA00023239"/>
    </source>
</evidence>
<evidence type="ECO:0000256" key="2">
    <source>
        <dbReference type="ARBA" id="ARBA00009533"/>
    </source>
</evidence>
<evidence type="ECO:0000313" key="7">
    <source>
        <dbReference type="EMBL" id="WIM99981.1"/>
    </source>
</evidence>
<protein>
    <submittedName>
        <fullName evidence="7">Histidine decarboxylase</fullName>
        <ecNumber evidence="7">4.1.1.22</ecNumber>
    </submittedName>
</protein>
<dbReference type="InterPro" id="IPR002129">
    <property type="entry name" value="PyrdxlP-dep_de-COase"/>
</dbReference>
<dbReference type="SUPFAM" id="SSF53383">
    <property type="entry name" value="PLP-dependent transferases"/>
    <property type="match status" value="1"/>
</dbReference>
<accession>A0ABY8WQ28</accession>
<dbReference type="EC" id="4.1.1.22" evidence="7"/>
<dbReference type="InterPro" id="IPR051151">
    <property type="entry name" value="Group_II_Decarboxylase"/>
</dbReference>
<keyword evidence="5 6" id="KW-0456">Lyase</keyword>
<evidence type="ECO:0000313" key="8">
    <source>
        <dbReference type="Proteomes" id="UP001240150"/>
    </source>
</evidence>
<evidence type="ECO:0000256" key="1">
    <source>
        <dbReference type="ARBA" id="ARBA00001933"/>
    </source>
</evidence>
<dbReference type="NCBIfam" id="NF002748">
    <property type="entry name" value="PRK02769.1"/>
    <property type="match status" value="1"/>
</dbReference>
<reference evidence="7 8" key="1">
    <citation type="submission" date="2023-06" db="EMBL/GenBank/DDBJ databases">
        <authorList>
            <person name="Yushchuk O."/>
            <person name="Binda E."/>
            <person name="Ruckert-Reed C."/>
            <person name="Fedorenko V."/>
            <person name="Kalinowski J."/>
            <person name="Marinelli F."/>
        </authorList>
    </citation>
    <scope>NUCLEOTIDE SEQUENCE [LARGE SCALE GENOMIC DNA]</scope>
    <source>
        <strain evidence="7 8">NRRL 3884</strain>
    </source>
</reference>
<evidence type="ECO:0000256" key="6">
    <source>
        <dbReference type="RuleBase" id="RU000382"/>
    </source>
</evidence>
<dbReference type="GO" id="GO:0004398">
    <property type="term" value="F:histidine decarboxylase activity"/>
    <property type="evidence" value="ECO:0007669"/>
    <property type="project" value="UniProtKB-EC"/>
</dbReference>
<dbReference type="PANTHER" id="PTHR46101">
    <property type="match status" value="1"/>
</dbReference>
<dbReference type="Gene3D" id="3.40.640.10">
    <property type="entry name" value="Type I PLP-dependent aspartate aminotransferase-like (Major domain)"/>
    <property type="match status" value="1"/>
</dbReference>
<comment type="similarity">
    <text evidence="2 6">Belongs to the group II decarboxylase family.</text>
</comment>
<organism evidence="7 8">
    <name type="scientific">Actinoplanes oblitus</name>
    <dbReference type="NCBI Taxonomy" id="3040509"/>
    <lineage>
        <taxon>Bacteria</taxon>
        <taxon>Bacillati</taxon>
        <taxon>Actinomycetota</taxon>
        <taxon>Actinomycetes</taxon>
        <taxon>Micromonosporales</taxon>
        <taxon>Micromonosporaceae</taxon>
        <taxon>Actinoplanes</taxon>
    </lineage>
</organism>
<evidence type="ECO:0000256" key="3">
    <source>
        <dbReference type="ARBA" id="ARBA00022793"/>
    </source>
</evidence>
<dbReference type="PANTHER" id="PTHR46101:SF2">
    <property type="entry name" value="SERINE DECARBOXYLASE"/>
    <property type="match status" value="1"/>
</dbReference>
<sequence>MTSYLTTSSPRFSAAPAMAPRYQDLLHRLTTAARTSIGFPCAVDIDYRPLGPLLGVLLNNLGDPQVDGIQPMHAKDIERDVLDFFAALFRAPAGWSGYVTSGGTEGTHYGLWLGRTRLPNAVAFHSAAAHYSVGKAEHLLGLPSVTVATLTNGEIDYADLHRQAARFRGRPAIVTANIGTTMTEAVDDLHRIHQALDDAGIIHRYVHADAALAGVPLAVTADRPAFDLADGADSISISGHKFFGTPLVCGVVIVRRGIDEPPAAIRYTGAPDTSISGSRTGLGAVMLAHALDVLGPSGLSERTRQARAVAAYTCRCLQQIGWPHWRNRDAFTVMLREPPASVRVRWRLPSSNGWSHIICVPGITTHQIDDFISDLDA</sequence>
<gene>
    <name evidence="7" type="ORF">ACTOB_003654</name>
</gene>
<name>A0ABY8WQ28_9ACTN</name>
<comment type="cofactor">
    <cofactor evidence="1 6">
        <name>pyridoxal 5'-phosphate</name>
        <dbReference type="ChEBI" id="CHEBI:597326"/>
    </cofactor>
</comment>
<keyword evidence="4 6" id="KW-0663">Pyridoxal phosphate</keyword>
<dbReference type="Proteomes" id="UP001240150">
    <property type="component" value="Chromosome"/>
</dbReference>
<dbReference type="InterPro" id="IPR015424">
    <property type="entry name" value="PyrdxlP-dep_Trfase"/>
</dbReference>
<keyword evidence="3" id="KW-0210">Decarboxylase</keyword>
<keyword evidence="8" id="KW-1185">Reference proteome</keyword>
<dbReference type="InterPro" id="IPR015421">
    <property type="entry name" value="PyrdxlP-dep_Trfase_major"/>
</dbReference>
<dbReference type="EMBL" id="CP126980">
    <property type="protein sequence ID" value="WIM99981.1"/>
    <property type="molecule type" value="Genomic_DNA"/>
</dbReference>
<proteinExistence type="inferred from homology"/>